<reference evidence="5" key="1">
    <citation type="submission" date="2024-04" db="EMBL/GenBank/DDBJ databases">
        <title>Phylogenomic analyses of a clade within the roseobacter group suggest taxonomic reassignments of species of the genera Aestuariivita, Citreicella, Loktanella, Nautella, Pelagibaca, Ruegeria, Thalassobius, Thiobacimonas and Tropicibacter, and the proposal o.</title>
        <authorList>
            <person name="Jeon C.O."/>
        </authorList>
    </citation>
    <scope>NUCLEOTIDE SEQUENCE [LARGE SCALE GENOMIC DNA]</scope>
    <source>
        <strain evidence="5">BS5-3</strain>
    </source>
</reference>
<evidence type="ECO:0000256" key="2">
    <source>
        <dbReference type="SAM" id="SignalP"/>
    </source>
</evidence>
<feature type="region of interest" description="Disordered" evidence="1">
    <location>
        <begin position="1902"/>
        <end position="1926"/>
    </location>
</feature>
<dbReference type="Gene3D" id="2.160.20.10">
    <property type="entry name" value="Single-stranded right-handed beta-helix, Pectin lyase-like"/>
    <property type="match status" value="1"/>
</dbReference>
<proteinExistence type="predicted"/>
<dbReference type="Pfam" id="PF05860">
    <property type="entry name" value="TPS"/>
    <property type="match status" value="1"/>
</dbReference>
<keyword evidence="5" id="KW-1185">Reference proteome</keyword>
<name>A0ABZ2V896_9RHOB</name>
<dbReference type="RefSeq" id="WP_341368896.1">
    <property type="nucleotide sequence ID" value="NZ_CP150951.2"/>
</dbReference>
<accession>A0ABZ2V896</accession>
<feature type="region of interest" description="Disordered" evidence="1">
    <location>
        <begin position="1233"/>
        <end position="1267"/>
    </location>
</feature>
<evidence type="ECO:0000256" key="1">
    <source>
        <dbReference type="SAM" id="MobiDB-lite"/>
    </source>
</evidence>
<evidence type="ECO:0000259" key="3">
    <source>
        <dbReference type="SMART" id="SM00912"/>
    </source>
</evidence>
<protein>
    <submittedName>
        <fullName evidence="4">Filamentous hemagglutinin N-terminal domain-containing protein</fullName>
    </submittedName>
</protein>
<evidence type="ECO:0000313" key="5">
    <source>
        <dbReference type="Proteomes" id="UP001440612"/>
    </source>
</evidence>
<dbReference type="SUPFAM" id="SSF51126">
    <property type="entry name" value="Pectin lyase-like"/>
    <property type="match status" value="1"/>
</dbReference>
<dbReference type="InterPro" id="IPR011050">
    <property type="entry name" value="Pectin_lyase_fold/virulence"/>
</dbReference>
<feature type="signal peptide" evidence="2">
    <location>
        <begin position="1"/>
        <end position="28"/>
    </location>
</feature>
<gene>
    <name evidence="4" type="ORF">AABB29_09375</name>
</gene>
<feature type="chain" id="PRO_5046685317" evidence="2">
    <location>
        <begin position="29"/>
        <end position="1926"/>
    </location>
</feature>
<feature type="compositionally biased region" description="Polar residues" evidence="1">
    <location>
        <begin position="1241"/>
        <end position="1250"/>
    </location>
</feature>
<feature type="domain" description="Filamentous haemagglutinin FhaB/tRNA nuclease CdiA-like TPS" evidence="3">
    <location>
        <begin position="44"/>
        <end position="165"/>
    </location>
</feature>
<dbReference type="EMBL" id="CP150951">
    <property type="protein sequence ID" value="WZC50795.1"/>
    <property type="molecule type" value="Genomic_DNA"/>
</dbReference>
<dbReference type="Proteomes" id="UP001440612">
    <property type="component" value="Chromosome"/>
</dbReference>
<dbReference type="SMART" id="SM00912">
    <property type="entry name" value="Haemagg_act"/>
    <property type="match status" value="1"/>
</dbReference>
<evidence type="ECO:0000313" key="4">
    <source>
        <dbReference type="EMBL" id="WZC50795.1"/>
    </source>
</evidence>
<organism evidence="4 5">
    <name type="scientific">Yoonia phaeophyticola</name>
    <dbReference type="NCBI Taxonomy" id="3137369"/>
    <lineage>
        <taxon>Bacteria</taxon>
        <taxon>Pseudomonadati</taxon>
        <taxon>Pseudomonadota</taxon>
        <taxon>Alphaproteobacteria</taxon>
        <taxon>Rhodobacterales</taxon>
        <taxon>Paracoccaceae</taxon>
        <taxon>Yoonia</taxon>
    </lineage>
</organism>
<sequence>MMIKMKKYLDNAVSALCIALLTIHPVMAQSIVSDADGPIVIDTANGTTMVMINTPDANGVSHNTFVEFGVGSDGAILNNVGENTAETQLGGIIQGNGNLTGGTAAIIINEVTTSNPTTLNGYLEVGGDRADVIVANPYGISCDGCGFINTDRLTITTGTPTYDGGDFTGLSVDGSAGVNIGTRGLDASDSTQFDLISRQITVAGAVQGQRIRVIAGRNDVIYATGEIIEKADDGSTKPTLAIDSTVLGGMYANAITITSTEDGVGVRAPQNMAANAGGMTITADGRLVMGNATASQNVTVQSTDTVEITGNVVAGGDADITSAEDLILAANAKLVADSAAILDIGGDLDVQNGAELAATRFDLDIAGSLRIGTNADVVAAETFAIDATTVFNMGVLASTNGGLLITTSLDLTNEGLLFGDSSVVLRSDESIYNNGGSIIANGDVEIRGDSGALATAFINQYGGIVETITGDISIAAVTFGNLREAPTIDGGLTQETGEDAADEGCSDDTCFDPVTVAGQITVNGEAAQIISAGDINLTGDTVSNAYSLISAGGDINIDVNTLENLGVNVYRDSGGTAEFVGAVFGTIEARGDVNGDVAGYVNNGAFSENTAIVSGPTDTDLSDITLDSIGNPDLFVENEDPDSEFVVETRPEFVDLDQFISSDYFLEAIEYNPELRRFGDAYAEALLIRKQLQELLGQLIVIEGLDERAQIEAMYNNAINELENLDLTPGVALTPEQIGALTSDIIWLEETEINGEIVLAPKVYLANPEIRFAGLSGAMITGQNVNFRTENFDNAGGIRATGEISIVASDTFSSTGGTISAENIAVIANAINVSTDGRTVVTGQGLVKLPLFNRSGQTDEVDVALQTATFEAGSNIVLSARDTITTAGARISAGDNITLLAGGDITIGALQLASATGDRRGSNRNYVERVDHLTTSLTAGGDILLLSSGNSAGQNDIVLEGAGLTAGGDVGLIAQDGDLVLAAVSDFYFRDYRRKSSGFLGFNSKVRQRMTTRITHQVTTIEGASITGVADNNIYVEGSRFTIPGVANDDVAPGQLAMVSVNGSSVFAAPFDIFVETSYRNNSTLWGLVSNSTTTKSAHDVARGVFADTAGDIALNSGGDLTLTAVDFNAGGEFVTQVSGTTYLLAAIEQDYQFSFTHRDNGVIMTDTTVEDISESVTFNRITAAGGVNLDPNSQIVLAGVRDPLFDSAHPAAWTTEAENGRSMLANAYLDIDSPAEDQETSGNDWKSLNSSEEDEEEDLHWREGGEWSEDGDFAIRQVALPKGVDGAEYAYLDGVVGRDDTINEPIELVSYSFYDRQYALNPAFKALVTIAVTQGIGSIGAFQIAADLGLTAQTVNAAGQTVTTLSAVGQGVNAAVASFSSTFVVEATAGVVSGDFDISDVVGQASFSAISAGLTTGVNLDTFGGSFEGVGWANESLFQTAGLGFGSELTFAALVERGIDATITAGLSAEIHETDFLESFSASMSSAAVNLTMADLQVGIGDLGLNEGGLAHAALHGTVGCLAAEALDGNCASGAAAGIAQSIYAGMQEGSEPLRGDYGSEEAYATAYSLWRAQIANQSELLGGGVGYLTSAGIAVNVSNAASIAKSGTLNNYLKHDQLIQLNNAFVACESAENPTNCRRDAWAVAEVQSEQNLQLLEACGTDQICIQRHVDLIAEGDIVRAHIIGTNWDTSNSVGGQRAIFNALINHSLRDGMGIEGDSHLYILEHFDQITRYDVATYALLQAAGCAEYCIETGGKPIGLSLVGKSSQLVTAQGTPNNVGFSNAQLQGAADSIQSQLNGPAANLRVTTVTQAQDGRIIVSTTGGLPTPAQRAEAQRIFGDDVEFVSGGTTTNAVGSTGHHAEQRGIQYLGDDAAGATQASSHYSCDGCAAAQSNSGITNITGNAADNGGQIGRPLDPSQAPDTE</sequence>
<dbReference type="InterPro" id="IPR012334">
    <property type="entry name" value="Pectin_lyas_fold"/>
</dbReference>
<dbReference type="InterPro" id="IPR008638">
    <property type="entry name" value="FhaB/CdiA-like_TPS"/>
</dbReference>
<dbReference type="NCBIfam" id="TIGR01901">
    <property type="entry name" value="adhes_NPXG"/>
    <property type="match status" value="1"/>
</dbReference>
<keyword evidence="2" id="KW-0732">Signal</keyword>